<proteinExistence type="predicted"/>
<evidence type="ECO:0000313" key="3">
    <source>
        <dbReference type="Proteomes" id="UP001284601"/>
    </source>
</evidence>
<feature type="chain" id="PRO_5046433108" description="Ig-like domain-containing protein" evidence="1">
    <location>
        <begin position="22"/>
        <end position="379"/>
    </location>
</feature>
<organism evidence="2 3">
    <name type="scientific">Conexibacter stalactiti</name>
    <dbReference type="NCBI Taxonomy" id="1940611"/>
    <lineage>
        <taxon>Bacteria</taxon>
        <taxon>Bacillati</taxon>
        <taxon>Actinomycetota</taxon>
        <taxon>Thermoleophilia</taxon>
        <taxon>Solirubrobacterales</taxon>
        <taxon>Conexibacteraceae</taxon>
        <taxon>Conexibacter</taxon>
    </lineage>
</organism>
<name>A0ABU4HLF1_9ACTN</name>
<feature type="signal peptide" evidence="1">
    <location>
        <begin position="1"/>
        <end position="21"/>
    </location>
</feature>
<dbReference type="EMBL" id="JAWSTH010000006">
    <property type="protein sequence ID" value="MDW5593549.1"/>
    <property type="molecule type" value="Genomic_DNA"/>
</dbReference>
<protein>
    <recommendedName>
        <fullName evidence="4">Ig-like domain-containing protein</fullName>
    </recommendedName>
</protein>
<accession>A0ABU4HLF1</accession>
<reference evidence="3" key="1">
    <citation type="submission" date="2023-07" db="EMBL/GenBank/DDBJ databases">
        <title>Conexibacter stalactiti sp. nov., isolated from stalactites in a lava cave and emended description of the genus Conexibacter.</title>
        <authorList>
            <person name="Lee S.D."/>
        </authorList>
    </citation>
    <scope>NUCLEOTIDE SEQUENCE [LARGE SCALE GENOMIC DNA]</scope>
    <source>
        <strain evidence="3">KCTC 39840</strain>
    </source>
</reference>
<keyword evidence="3" id="KW-1185">Reference proteome</keyword>
<evidence type="ECO:0008006" key="4">
    <source>
        <dbReference type="Google" id="ProtNLM"/>
    </source>
</evidence>
<dbReference type="RefSeq" id="WP_318595810.1">
    <property type="nucleotide sequence ID" value="NZ_JAWSTH010000006.1"/>
</dbReference>
<evidence type="ECO:0000256" key="1">
    <source>
        <dbReference type="SAM" id="SignalP"/>
    </source>
</evidence>
<reference evidence="2 3" key="2">
    <citation type="submission" date="2023-10" db="EMBL/GenBank/DDBJ databases">
        <authorList>
            <person name="Han X.F."/>
        </authorList>
    </citation>
    <scope>NUCLEOTIDE SEQUENCE [LARGE SCALE GENOMIC DNA]</scope>
    <source>
        <strain evidence="2 3">KCTC 39840</strain>
    </source>
</reference>
<sequence>MSLGVVVLAAAAVAAPSVASAATWSTQTAANPGTAISSSLTGVACPALRNCQAVGRWDNGSGTLAQAQAWGGTSWALGSIANPTSATVTDLQGISCTATNECTAVGNYEDGGVPKTLVERWTSAWAWQPSPNPSGSQGSFLAGVSCSSSSLCTAVGSYIDSGGVQRTLALRWASGSWTVQTTPASPAGATSAQLSGVSCPSSTACIAVGSFTDSGGQKTYALAWDGTNWTRMTTIDPATSVNAGLTGVSCTSSTACTAVGSWSNGTTYAPLIERMTTTTWATQTPAIPGGATGALLLGVSCTSSTHCSAVGYSYSGSGLASLAELGTSGSWRVEATPSPAGATGAILSGINCRSSTECTAVGQWFDVNSVVTTLALRYI</sequence>
<comment type="caution">
    <text evidence="2">The sequence shown here is derived from an EMBL/GenBank/DDBJ whole genome shotgun (WGS) entry which is preliminary data.</text>
</comment>
<keyword evidence="1" id="KW-0732">Signal</keyword>
<dbReference type="Proteomes" id="UP001284601">
    <property type="component" value="Unassembled WGS sequence"/>
</dbReference>
<gene>
    <name evidence="2" type="ORF">R7226_04330</name>
</gene>
<evidence type="ECO:0000313" key="2">
    <source>
        <dbReference type="EMBL" id="MDW5593549.1"/>
    </source>
</evidence>